<dbReference type="PANTHER" id="PTHR30313">
    <property type="entry name" value="DNA PRIMASE"/>
    <property type="match status" value="1"/>
</dbReference>
<dbReference type="PROSITE" id="PS50880">
    <property type="entry name" value="TOPRIM"/>
    <property type="match status" value="1"/>
</dbReference>
<accession>A0A938YMR4</accession>
<dbReference type="InterPro" id="IPR006171">
    <property type="entry name" value="TOPRIM_dom"/>
</dbReference>
<evidence type="ECO:0000256" key="1">
    <source>
        <dbReference type="SAM" id="MobiDB-lite"/>
    </source>
</evidence>
<feature type="region of interest" description="Disordered" evidence="1">
    <location>
        <begin position="372"/>
        <end position="407"/>
    </location>
</feature>
<sequence length="407" mass="42695">MLPAGENNAAQTRARAAVIAAWDYYRQLAPRSWVPAYVAGRGLDPSGIGYAPGGWTRTLDHLLAAGFTDTELLAAGLARITSRGALIDPFRNRAMLPIHDATGQVVAFTGRAHPSEIDDRTPKYLGSATTDLFSKTVLPYGLTPDTIDQLRAGASLAIVEGPMDALAITAAAAHAGRRLVAVAPLGTALTGQQLATLDRIAPLTDRKIIVALDNDPAGQRAAAAAHDLLAAAGVHDARVSNLPAGTDPADLLATAGVQALAIAIGQRRPLADLVVDQALTASLNGEQSIEARIHSLRYVAPIIARMPAPLRARHAARAASTLDLDAFRVLDKIAVHVPYDPTPQGPLGLPKPPALRTRQAQMLAANAARINAMGSHTATQTRRGPAVDDDRDAERGAETDRDTGADW</sequence>
<dbReference type="Pfam" id="PF13155">
    <property type="entry name" value="Toprim_2"/>
    <property type="match status" value="1"/>
</dbReference>
<dbReference type="PANTHER" id="PTHR30313:SF2">
    <property type="entry name" value="DNA PRIMASE"/>
    <property type="match status" value="1"/>
</dbReference>
<feature type="compositionally biased region" description="Basic and acidic residues" evidence="1">
    <location>
        <begin position="385"/>
        <end position="407"/>
    </location>
</feature>
<dbReference type="InterPro" id="IPR050219">
    <property type="entry name" value="DnaG_primase"/>
</dbReference>
<evidence type="ECO:0000259" key="2">
    <source>
        <dbReference type="PROSITE" id="PS50880"/>
    </source>
</evidence>
<feature type="domain" description="Toprim" evidence="2">
    <location>
        <begin position="154"/>
        <end position="247"/>
    </location>
</feature>
<dbReference type="Gene3D" id="3.40.1360.10">
    <property type="match status" value="1"/>
</dbReference>
<dbReference type="SUPFAM" id="SSF56731">
    <property type="entry name" value="DNA primase core"/>
    <property type="match status" value="1"/>
</dbReference>
<protein>
    <submittedName>
        <fullName evidence="3">Toprim domain-containing protein</fullName>
    </submittedName>
</protein>
<dbReference type="SMART" id="SM00493">
    <property type="entry name" value="TOPRIM"/>
    <property type="match status" value="1"/>
</dbReference>
<dbReference type="GO" id="GO:0005737">
    <property type="term" value="C:cytoplasm"/>
    <property type="evidence" value="ECO:0007669"/>
    <property type="project" value="TreeGrafter"/>
</dbReference>
<dbReference type="EMBL" id="JAERWL010000015">
    <property type="protein sequence ID" value="MBM9478119.1"/>
    <property type="molecule type" value="Genomic_DNA"/>
</dbReference>
<dbReference type="Pfam" id="PF08275">
    <property type="entry name" value="DNAG_N"/>
    <property type="match status" value="1"/>
</dbReference>
<dbReference type="Gene3D" id="3.90.980.10">
    <property type="entry name" value="DNA primase, catalytic core, N-terminal domain"/>
    <property type="match status" value="1"/>
</dbReference>
<evidence type="ECO:0000313" key="3">
    <source>
        <dbReference type="EMBL" id="MBM9478119.1"/>
    </source>
</evidence>
<name>A0A938YMR4_9ACTN</name>
<keyword evidence="4" id="KW-1185">Reference proteome</keyword>
<dbReference type="InterPro" id="IPR013264">
    <property type="entry name" value="DNAG_N"/>
</dbReference>
<dbReference type="GO" id="GO:0006269">
    <property type="term" value="P:DNA replication, synthesis of primer"/>
    <property type="evidence" value="ECO:0007669"/>
    <property type="project" value="TreeGrafter"/>
</dbReference>
<proteinExistence type="predicted"/>
<dbReference type="InterPro" id="IPR037068">
    <property type="entry name" value="DNA_primase_core_N_sf"/>
</dbReference>
<dbReference type="RefSeq" id="WP_205258241.1">
    <property type="nucleotide sequence ID" value="NZ_BAAAPV010000002.1"/>
</dbReference>
<dbReference type="AlphaFoldDB" id="A0A938YMR4"/>
<evidence type="ECO:0000313" key="4">
    <source>
        <dbReference type="Proteomes" id="UP000663801"/>
    </source>
</evidence>
<reference evidence="3" key="1">
    <citation type="submission" date="2021-01" db="EMBL/GenBank/DDBJ databases">
        <title>KCTC 19127 draft genome.</title>
        <authorList>
            <person name="An D."/>
        </authorList>
    </citation>
    <scope>NUCLEOTIDE SEQUENCE</scope>
    <source>
        <strain evidence="3">KCTC 19127</strain>
    </source>
</reference>
<dbReference type="Proteomes" id="UP000663801">
    <property type="component" value="Unassembled WGS sequence"/>
</dbReference>
<organism evidence="3 4">
    <name type="scientific">Nakamurella flavida</name>
    <dbReference type="NCBI Taxonomy" id="363630"/>
    <lineage>
        <taxon>Bacteria</taxon>
        <taxon>Bacillati</taxon>
        <taxon>Actinomycetota</taxon>
        <taxon>Actinomycetes</taxon>
        <taxon>Nakamurellales</taxon>
        <taxon>Nakamurellaceae</taxon>
        <taxon>Nakamurella</taxon>
    </lineage>
</organism>
<comment type="caution">
    <text evidence="3">The sequence shown here is derived from an EMBL/GenBank/DDBJ whole genome shotgun (WGS) entry which is preliminary data.</text>
</comment>
<gene>
    <name evidence="3" type="ORF">JL107_16855</name>
</gene>